<sequence>MAAISELAMSALVARGIVLTVERFTVGYVLEEQAGPPGEDALDGFGMAGFAEAYPTVIAGVAECFQPGRTGGDLFRECAALIVEGPGRGRRMVPTLPEIDGRWVMGERQVSVTRIINADSDTIFDLLADPRKHHLIDGSGTVGEPKTDAPERLSMGARFGMDMKMSVSYKVRNEVVEFEEGRLIAWRHGGGHRWRWRLEPLDPGTTRVTETFDWSTAKIGLLFPLLGFPSRNRAGMEKSLERLANLLER</sequence>
<gene>
    <name evidence="1" type="ORF">SAMN05444920_10212</name>
</gene>
<evidence type="ECO:0000313" key="1">
    <source>
        <dbReference type="EMBL" id="SEG14727.1"/>
    </source>
</evidence>
<dbReference type="Pfam" id="PF10604">
    <property type="entry name" value="Polyketide_cyc2"/>
    <property type="match status" value="1"/>
</dbReference>
<dbReference type="InterPro" id="IPR019587">
    <property type="entry name" value="Polyketide_cyclase/dehydratase"/>
</dbReference>
<dbReference type="EMBL" id="FNVT01000002">
    <property type="protein sequence ID" value="SEG14727.1"/>
    <property type="molecule type" value="Genomic_DNA"/>
</dbReference>
<accession>A0A1H5XTG9</accession>
<organism evidence="1 2">
    <name type="scientific">Nonomuraea solani</name>
    <dbReference type="NCBI Taxonomy" id="1144553"/>
    <lineage>
        <taxon>Bacteria</taxon>
        <taxon>Bacillati</taxon>
        <taxon>Actinomycetota</taxon>
        <taxon>Actinomycetes</taxon>
        <taxon>Streptosporangiales</taxon>
        <taxon>Streptosporangiaceae</taxon>
        <taxon>Nonomuraea</taxon>
    </lineage>
</organism>
<name>A0A1H5XTG9_9ACTN</name>
<keyword evidence="2" id="KW-1185">Reference proteome</keyword>
<dbReference type="Gene3D" id="3.30.530.20">
    <property type="match status" value="1"/>
</dbReference>
<dbReference type="AlphaFoldDB" id="A0A1H5XTG9"/>
<proteinExistence type="predicted"/>
<evidence type="ECO:0000313" key="2">
    <source>
        <dbReference type="Proteomes" id="UP000236732"/>
    </source>
</evidence>
<dbReference type="Proteomes" id="UP000236732">
    <property type="component" value="Unassembled WGS sequence"/>
</dbReference>
<protein>
    <submittedName>
        <fullName evidence="1">Uncharacterized conserved protein YndB, AHSA1/START domain</fullName>
    </submittedName>
</protein>
<reference evidence="1 2" key="1">
    <citation type="submission" date="2016-10" db="EMBL/GenBank/DDBJ databases">
        <authorList>
            <person name="de Groot N.N."/>
        </authorList>
    </citation>
    <scope>NUCLEOTIDE SEQUENCE [LARGE SCALE GENOMIC DNA]</scope>
    <source>
        <strain evidence="1 2">CGMCC 4.7037</strain>
    </source>
</reference>
<dbReference type="InterPro" id="IPR023393">
    <property type="entry name" value="START-like_dom_sf"/>
</dbReference>
<dbReference type="SUPFAM" id="SSF55961">
    <property type="entry name" value="Bet v1-like"/>
    <property type="match status" value="1"/>
</dbReference>